<keyword evidence="9 12" id="KW-0030">Aminoacyl-tRNA synthetase</keyword>
<feature type="domain" description="Aminoacyl-tRNA synthetase class Ia" evidence="13">
    <location>
        <begin position="16"/>
        <end position="560"/>
    </location>
</feature>
<dbReference type="InterPro" id="IPR010978">
    <property type="entry name" value="tRNA-bd_arm"/>
</dbReference>
<proteinExistence type="inferred from homology"/>
<comment type="domain">
    <text evidence="12">The C-terminal coiled-coil domain is crucial for aminoacylation activity.</text>
</comment>
<dbReference type="NCBIfam" id="NF004349">
    <property type="entry name" value="PRK05729.1"/>
    <property type="match status" value="1"/>
</dbReference>
<dbReference type="EC" id="6.1.1.9" evidence="12"/>
<evidence type="ECO:0000256" key="10">
    <source>
        <dbReference type="ARBA" id="ARBA00047552"/>
    </source>
</evidence>
<dbReference type="Gene3D" id="3.40.50.620">
    <property type="entry name" value="HUPs"/>
    <property type="match status" value="2"/>
</dbReference>
<evidence type="ECO:0000256" key="6">
    <source>
        <dbReference type="ARBA" id="ARBA00022840"/>
    </source>
</evidence>
<feature type="domain" description="Valyl-tRNA synthetase tRNA-binding arm" evidence="15">
    <location>
        <begin position="807"/>
        <end position="868"/>
    </location>
</feature>
<evidence type="ECO:0000259" key="14">
    <source>
        <dbReference type="Pfam" id="PF08264"/>
    </source>
</evidence>
<evidence type="ECO:0000256" key="3">
    <source>
        <dbReference type="ARBA" id="ARBA00022490"/>
    </source>
</evidence>
<evidence type="ECO:0000256" key="4">
    <source>
        <dbReference type="ARBA" id="ARBA00022598"/>
    </source>
</evidence>
<dbReference type="FunFam" id="3.40.50.620:FF:000098">
    <property type="entry name" value="Valine--tRNA ligase"/>
    <property type="match status" value="1"/>
</dbReference>
<dbReference type="InterPro" id="IPR002303">
    <property type="entry name" value="Valyl-tRNA_ligase"/>
</dbReference>
<keyword evidence="3 12" id="KW-0963">Cytoplasm</keyword>
<dbReference type="Gene3D" id="3.90.740.10">
    <property type="entry name" value="Valyl/Leucyl/Isoleucyl-tRNA synthetase, editing domain"/>
    <property type="match status" value="2"/>
</dbReference>
<evidence type="ECO:0000256" key="8">
    <source>
        <dbReference type="ARBA" id="ARBA00023054"/>
    </source>
</evidence>
<evidence type="ECO:0000259" key="15">
    <source>
        <dbReference type="Pfam" id="PF10458"/>
    </source>
</evidence>
<keyword evidence="8 12" id="KW-0175">Coiled coil</keyword>
<dbReference type="AlphaFoldDB" id="A0A346XVE8"/>
<dbReference type="CDD" id="cd07962">
    <property type="entry name" value="Anticodon_Ia_Val"/>
    <property type="match status" value="1"/>
</dbReference>
<dbReference type="InterPro" id="IPR037118">
    <property type="entry name" value="Val-tRNA_synth_C_sf"/>
</dbReference>
<comment type="function">
    <text evidence="12">Catalyzes the attachment of valine to tRNA(Val). As ValRS can inadvertently accommodate and process structurally similar amino acids such as threonine, to avoid such errors, it has a 'posttransfer' editing activity that hydrolyzes mischarged Thr-tRNA(Val) in a tRNA-dependent manner.</text>
</comment>
<dbReference type="EMBL" id="CP031165">
    <property type="protein sequence ID" value="AXV06195.1"/>
    <property type="molecule type" value="Genomic_DNA"/>
</dbReference>
<dbReference type="InterPro" id="IPR002300">
    <property type="entry name" value="aa-tRNA-synth_Ia"/>
</dbReference>
<evidence type="ECO:0000256" key="11">
    <source>
        <dbReference type="ARBA" id="ARBA00060830"/>
    </source>
</evidence>
<feature type="short sequence motif" description="'KMSKS' region" evidence="12">
    <location>
        <begin position="522"/>
        <end position="526"/>
    </location>
</feature>
<dbReference type="HAMAP" id="MF_02004">
    <property type="entry name" value="Val_tRNA_synth_type1"/>
    <property type="match status" value="1"/>
</dbReference>
<evidence type="ECO:0000256" key="2">
    <source>
        <dbReference type="ARBA" id="ARBA00011245"/>
    </source>
</evidence>
<dbReference type="Pfam" id="PF10458">
    <property type="entry name" value="Val_tRNA-synt_C"/>
    <property type="match status" value="1"/>
</dbReference>
<dbReference type="PANTHER" id="PTHR11946:SF93">
    <property type="entry name" value="VALINE--TRNA LIGASE, CHLOROPLASTIC_MITOCHONDRIAL 2"/>
    <property type="match status" value="1"/>
</dbReference>
<evidence type="ECO:0000259" key="13">
    <source>
        <dbReference type="Pfam" id="PF00133"/>
    </source>
</evidence>
<dbReference type="RefSeq" id="WP_114590886.1">
    <property type="nucleotide sequence ID" value="NZ_CP031165.1"/>
</dbReference>
<evidence type="ECO:0000313" key="16">
    <source>
        <dbReference type="EMBL" id="AXV06195.1"/>
    </source>
</evidence>
<accession>A0A346XVE8</accession>
<dbReference type="Proteomes" id="UP000264006">
    <property type="component" value="Chromosome"/>
</dbReference>
<comment type="catalytic activity">
    <reaction evidence="10 12">
        <text>tRNA(Val) + L-valine + ATP = L-valyl-tRNA(Val) + AMP + diphosphate</text>
        <dbReference type="Rhea" id="RHEA:10704"/>
        <dbReference type="Rhea" id="RHEA-COMP:9672"/>
        <dbReference type="Rhea" id="RHEA-COMP:9708"/>
        <dbReference type="ChEBI" id="CHEBI:30616"/>
        <dbReference type="ChEBI" id="CHEBI:33019"/>
        <dbReference type="ChEBI" id="CHEBI:57762"/>
        <dbReference type="ChEBI" id="CHEBI:78442"/>
        <dbReference type="ChEBI" id="CHEBI:78537"/>
        <dbReference type="ChEBI" id="CHEBI:456215"/>
        <dbReference type="EC" id="6.1.1.9"/>
    </reaction>
</comment>
<evidence type="ECO:0000313" key="17">
    <source>
        <dbReference type="Proteomes" id="UP000264006"/>
    </source>
</evidence>
<dbReference type="SUPFAM" id="SSF50677">
    <property type="entry name" value="ValRS/IleRS/LeuRS editing domain"/>
    <property type="match status" value="1"/>
</dbReference>
<feature type="short sequence motif" description="'HIGH' region" evidence="12">
    <location>
        <begin position="44"/>
        <end position="54"/>
    </location>
</feature>
<feature type="domain" description="Methionyl/Valyl/Leucyl/Isoleucyl-tRNA synthetase anticodon-binding" evidence="14">
    <location>
        <begin position="606"/>
        <end position="746"/>
    </location>
</feature>
<dbReference type="InterPro" id="IPR001412">
    <property type="entry name" value="aa-tRNA-synth_I_CS"/>
</dbReference>
<dbReference type="Gene3D" id="1.10.287.380">
    <property type="entry name" value="Valyl-tRNA synthetase, C-terminal domain"/>
    <property type="match status" value="1"/>
</dbReference>
<gene>
    <name evidence="12" type="primary">valS</name>
    <name evidence="16" type="ORF">DVS28_a1502</name>
</gene>
<dbReference type="Pfam" id="PF08264">
    <property type="entry name" value="Anticodon_1"/>
    <property type="match status" value="1"/>
</dbReference>
<dbReference type="Gene3D" id="1.10.730.10">
    <property type="entry name" value="Isoleucyl-tRNA Synthetase, Domain 1"/>
    <property type="match status" value="1"/>
</dbReference>
<dbReference type="InterPro" id="IPR013155">
    <property type="entry name" value="M/V/L/I-tRNA-synth_anticd-bd"/>
</dbReference>
<dbReference type="InterPro" id="IPR014729">
    <property type="entry name" value="Rossmann-like_a/b/a_fold"/>
</dbReference>
<keyword evidence="7 12" id="KW-0648">Protein biosynthesis</keyword>
<evidence type="ECO:0000256" key="9">
    <source>
        <dbReference type="ARBA" id="ARBA00023146"/>
    </source>
</evidence>
<dbReference type="Pfam" id="PF00133">
    <property type="entry name" value="tRNA-synt_1"/>
    <property type="match status" value="1"/>
</dbReference>
<reference evidence="16 17" key="1">
    <citation type="submission" date="2018-09" db="EMBL/GenBank/DDBJ databases">
        <title>Complete genome sequence of Euzebya sp. DY32-46 isolated from seawater of Pacific Ocean.</title>
        <authorList>
            <person name="Xu L."/>
            <person name="Wu Y.-H."/>
            <person name="Xu X.-W."/>
        </authorList>
    </citation>
    <scope>NUCLEOTIDE SEQUENCE [LARGE SCALE GENOMIC DNA]</scope>
    <source>
        <strain evidence="16 17">DY32-46</strain>
    </source>
</reference>
<comment type="domain">
    <text evidence="12">ValRS has two distinct active sites: one for aminoacylation and one for editing. The misactivated threonine is translocated from the active site to the editing site.</text>
</comment>
<dbReference type="GO" id="GO:0002161">
    <property type="term" value="F:aminoacyl-tRNA deacylase activity"/>
    <property type="evidence" value="ECO:0007669"/>
    <property type="project" value="InterPro"/>
</dbReference>
<dbReference type="KEGG" id="euz:DVS28_a1502"/>
<feature type="binding site" evidence="12">
    <location>
        <position position="525"/>
    </location>
    <ligand>
        <name>ATP</name>
        <dbReference type="ChEBI" id="CHEBI:30616"/>
    </ligand>
</feature>
<evidence type="ECO:0000256" key="5">
    <source>
        <dbReference type="ARBA" id="ARBA00022741"/>
    </source>
</evidence>
<dbReference type="GO" id="GO:0004832">
    <property type="term" value="F:valine-tRNA ligase activity"/>
    <property type="evidence" value="ECO:0007669"/>
    <property type="project" value="UniProtKB-UniRule"/>
</dbReference>
<dbReference type="PROSITE" id="PS00178">
    <property type="entry name" value="AA_TRNA_LIGASE_I"/>
    <property type="match status" value="1"/>
</dbReference>
<dbReference type="CDD" id="cd00817">
    <property type="entry name" value="ValRS_core"/>
    <property type="match status" value="1"/>
</dbReference>
<comment type="similarity">
    <text evidence="11 12">Belongs to the class-I aminoacyl-tRNA synthetase family. ValS type 1 subfamily.</text>
</comment>
<dbReference type="InterPro" id="IPR009080">
    <property type="entry name" value="tRNAsynth_Ia_anticodon-bd"/>
</dbReference>
<evidence type="ECO:0000256" key="7">
    <source>
        <dbReference type="ARBA" id="ARBA00022917"/>
    </source>
</evidence>
<organism evidence="16 17">
    <name type="scientific">Euzebya pacifica</name>
    <dbReference type="NCBI Taxonomy" id="1608957"/>
    <lineage>
        <taxon>Bacteria</taxon>
        <taxon>Bacillati</taxon>
        <taxon>Actinomycetota</taxon>
        <taxon>Nitriliruptoria</taxon>
        <taxon>Euzebyales</taxon>
    </lineage>
</organism>
<dbReference type="SUPFAM" id="SSF46589">
    <property type="entry name" value="tRNA-binding arm"/>
    <property type="match status" value="1"/>
</dbReference>
<dbReference type="FunFam" id="3.90.740.10:FF:000005">
    <property type="entry name" value="Valine--tRNA ligase, mitochondrial"/>
    <property type="match status" value="1"/>
</dbReference>
<dbReference type="FunFam" id="1.10.287.380:FF:000001">
    <property type="entry name" value="Valine--tRNA ligase"/>
    <property type="match status" value="1"/>
</dbReference>
<dbReference type="GO" id="GO:0005829">
    <property type="term" value="C:cytosol"/>
    <property type="evidence" value="ECO:0007669"/>
    <property type="project" value="TreeGrafter"/>
</dbReference>
<dbReference type="NCBIfam" id="TIGR00422">
    <property type="entry name" value="valS"/>
    <property type="match status" value="1"/>
</dbReference>
<protein>
    <recommendedName>
        <fullName evidence="12">Valine--tRNA ligase</fullName>
        <ecNumber evidence="12">6.1.1.9</ecNumber>
    </recommendedName>
    <alternativeName>
        <fullName evidence="12">Valyl-tRNA synthetase</fullName>
        <shortName evidence="12">ValRS</shortName>
    </alternativeName>
</protein>
<keyword evidence="6 12" id="KW-0067">ATP-binding</keyword>
<name>A0A346XVE8_9ACTN</name>
<dbReference type="GO" id="GO:0005524">
    <property type="term" value="F:ATP binding"/>
    <property type="evidence" value="ECO:0007669"/>
    <property type="project" value="UniProtKB-UniRule"/>
</dbReference>
<keyword evidence="4 12" id="KW-0436">Ligase</keyword>
<dbReference type="PRINTS" id="PR00986">
    <property type="entry name" value="TRNASYNTHVAL"/>
</dbReference>
<dbReference type="OrthoDB" id="9810365at2"/>
<keyword evidence="5 12" id="KW-0547">Nucleotide-binding</keyword>
<dbReference type="GO" id="GO:0006438">
    <property type="term" value="P:valyl-tRNA aminoacylation"/>
    <property type="evidence" value="ECO:0007669"/>
    <property type="project" value="UniProtKB-UniRule"/>
</dbReference>
<feature type="coiled-coil region" evidence="12">
    <location>
        <begin position="802"/>
        <end position="871"/>
    </location>
</feature>
<dbReference type="PANTHER" id="PTHR11946">
    <property type="entry name" value="VALYL-TRNA SYNTHETASES"/>
    <property type="match status" value="1"/>
</dbReference>
<comment type="subunit">
    <text evidence="2 12">Monomer.</text>
</comment>
<sequence>MNLPKSYDPTTLEADLYQWWERSGFFHAEADDDGEPFSIVIPPPNVTGSLHIGHALDNTLQDVLVRRARMQGKNAVWLPGTDHAGIATQTVVERQLAEQGKTRHDLGREAFLERVWEWKEESGGTILQQLRRLGCSCDWEREAFTFDEPRSTAVRKVFCDLFDQGLIYRGNRLINWDPKANTALSDIEVDHVEIQGSMTHFRYPAADGGEGVVVATTRPETMLGDTAVAVHPDDERYTDLIGRTVVVPFVDREIPVIADDHVDPEFGTGAVKVTPAHDPNDYEIGLRHGLEMIDVMTDDAVINANGGPYEGLDRFEARKRIQTDLDGLGLLVKVEPHTHSVGHSSRTKVPIEPRLSDQWFVDVGPLAEKAIAAVNDGRTRFVPERMSKQFISWLENLHDWCISRQLWWGHRIPAWYDEDGGIHVLREDPTEEQIAELRLTHQDEDVLDTWFSSQLWPFTTLGWPEESREYDTWFPTSVLVTGYDINTFWVSRMLMISMHLLDEAPFHTVLNHGLVRDEHGKKMSKSFGNVIDPLDLIESYGADALRFALLRQAPPGQDVPLAEDWVEGGKRFANKLWNVARLVMDRAGDTTVDAPLPPMAELPLEDQWILSRLEATRLEVDAAYDAYDVSPAARGLYHFIWDEFADWYLELAKLRDDDASRTVLVTVLDRVLRMLHPVMPFVTEAIWRALTDADEQTSLMRSTWPERIAPRDEAAEASFGAVQEVVTALRQVRAEYGLAPKTHITVAAVCTGDVQQVLAAGQDGICRLAGVEDWTFVDAAPSGLIGKVLAAGAELYVPLEGIVDAGEELDRLKRELADAENEKRRAEGKLGNESFVSKAPDHVVDTEREKVAHWADAIEKLRAQIAELDQHAGD</sequence>
<dbReference type="SUPFAM" id="SSF52374">
    <property type="entry name" value="Nucleotidylyl transferase"/>
    <property type="match status" value="1"/>
</dbReference>
<dbReference type="FunFam" id="3.40.50.620:FF:000032">
    <property type="entry name" value="Valine--tRNA ligase"/>
    <property type="match status" value="1"/>
</dbReference>
<dbReference type="InterPro" id="IPR019499">
    <property type="entry name" value="Val-tRNA_synth_tRNA-bd"/>
</dbReference>
<keyword evidence="17" id="KW-1185">Reference proteome</keyword>
<comment type="subcellular location">
    <subcellularLocation>
        <location evidence="1 12">Cytoplasm</location>
    </subcellularLocation>
</comment>
<dbReference type="SUPFAM" id="SSF47323">
    <property type="entry name" value="Anticodon-binding domain of a subclass of class I aminoacyl-tRNA synthetases"/>
    <property type="match status" value="1"/>
</dbReference>
<evidence type="ECO:0000256" key="12">
    <source>
        <dbReference type="HAMAP-Rule" id="MF_02004"/>
    </source>
</evidence>
<evidence type="ECO:0000256" key="1">
    <source>
        <dbReference type="ARBA" id="ARBA00004496"/>
    </source>
</evidence>
<dbReference type="InterPro" id="IPR009008">
    <property type="entry name" value="Val/Leu/Ile-tRNA-synth_edit"/>
</dbReference>
<dbReference type="InterPro" id="IPR033705">
    <property type="entry name" value="Anticodon_Ia_Val"/>
</dbReference>